<keyword evidence="5 6" id="KW-0472">Membrane</keyword>
<keyword evidence="9" id="KW-1185">Reference proteome</keyword>
<feature type="transmembrane region" description="Helical" evidence="6">
    <location>
        <begin position="416"/>
        <end position="437"/>
    </location>
</feature>
<dbReference type="InterPro" id="IPR020846">
    <property type="entry name" value="MFS_dom"/>
</dbReference>
<evidence type="ECO:0000256" key="6">
    <source>
        <dbReference type="SAM" id="Phobius"/>
    </source>
</evidence>
<feature type="transmembrane region" description="Helical" evidence="6">
    <location>
        <begin position="7"/>
        <end position="25"/>
    </location>
</feature>
<dbReference type="AlphaFoldDB" id="A0A371EFS3"/>
<name>A0A371EFS3_MUCPR</name>
<organism evidence="8 9">
    <name type="scientific">Mucuna pruriens</name>
    <name type="common">Velvet bean</name>
    <name type="synonym">Dolichos pruriens</name>
    <dbReference type="NCBI Taxonomy" id="157652"/>
    <lineage>
        <taxon>Eukaryota</taxon>
        <taxon>Viridiplantae</taxon>
        <taxon>Streptophyta</taxon>
        <taxon>Embryophyta</taxon>
        <taxon>Tracheophyta</taxon>
        <taxon>Spermatophyta</taxon>
        <taxon>Magnoliopsida</taxon>
        <taxon>eudicotyledons</taxon>
        <taxon>Gunneridae</taxon>
        <taxon>Pentapetalae</taxon>
        <taxon>rosids</taxon>
        <taxon>fabids</taxon>
        <taxon>Fabales</taxon>
        <taxon>Fabaceae</taxon>
        <taxon>Papilionoideae</taxon>
        <taxon>50 kb inversion clade</taxon>
        <taxon>NPAAA clade</taxon>
        <taxon>indigoferoid/millettioid clade</taxon>
        <taxon>Phaseoleae</taxon>
        <taxon>Mucuna</taxon>
    </lineage>
</organism>
<dbReference type="Gene3D" id="1.20.1250.20">
    <property type="entry name" value="MFS general substrate transporter like domains"/>
    <property type="match status" value="1"/>
</dbReference>
<dbReference type="SUPFAM" id="SSF103473">
    <property type="entry name" value="MFS general substrate transporter"/>
    <property type="match status" value="1"/>
</dbReference>
<comment type="subcellular location">
    <subcellularLocation>
        <location evidence="1">Membrane</location>
        <topology evidence="1">Multi-pass membrane protein</topology>
    </subcellularLocation>
</comment>
<evidence type="ECO:0000313" key="9">
    <source>
        <dbReference type="Proteomes" id="UP000257109"/>
    </source>
</evidence>
<evidence type="ECO:0000256" key="1">
    <source>
        <dbReference type="ARBA" id="ARBA00004141"/>
    </source>
</evidence>
<evidence type="ECO:0000256" key="5">
    <source>
        <dbReference type="ARBA" id="ARBA00023136"/>
    </source>
</evidence>
<dbReference type="GO" id="GO:0022857">
    <property type="term" value="F:transmembrane transporter activity"/>
    <property type="evidence" value="ECO:0007669"/>
    <property type="project" value="InterPro"/>
</dbReference>
<dbReference type="EMBL" id="QJKJ01014166">
    <property type="protein sequence ID" value="RDX64900.1"/>
    <property type="molecule type" value="Genomic_DNA"/>
</dbReference>
<keyword evidence="4 6" id="KW-1133">Transmembrane helix</keyword>
<dbReference type="PROSITE" id="PS50850">
    <property type="entry name" value="MFS"/>
    <property type="match status" value="1"/>
</dbReference>
<feature type="domain" description="Major facilitator superfamily (MFS) profile" evidence="7">
    <location>
        <begin position="6"/>
        <end position="456"/>
    </location>
</feature>
<dbReference type="Proteomes" id="UP000257109">
    <property type="component" value="Unassembled WGS sequence"/>
</dbReference>
<evidence type="ECO:0000256" key="3">
    <source>
        <dbReference type="ARBA" id="ARBA00022692"/>
    </source>
</evidence>
<feature type="transmembrane region" description="Helical" evidence="6">
    <location>
        <begin position="168"/>
        <end position="188"/>
    </location>
</feature>
<feature type="non-terminal residue" evidence="8">
    <location>
        <position position="1"/>
    </location>
</feature>
<feature type="transmembrane region" description="Helical" evidence="6">
    <location>
        <begin position="277"/>
        <end position="299"/>
    </location>
</feature>
<feature type="transmembrane region" description="Helical" evidence="6">
    <location>
        <begin position="142"/>
        <end position="161"/>
    </location>
</feature>
<dbReference type="PANTHER" id="PTHR23504:SF95">
    <property type="entry name" value="MAJOR FACILITATOR SUPERFAMILY PROTEIN"/>
    <property type="match status" value="1"/>
</dbReference>
<dbReference type="Pfam" id="PF07690">
    <property type="entry name" value="MFS_1"/>
    <property type="match status" value="1"/>
</dbReference>
<dbReference type="PANTHER" id="PTHR23504">
    <property type="entry name" value="MAJOR FACILITATOR SUPERFAMILY DOMAIN-CONTAINING PROTEIN 10"/>
    <property type="match status" value="1"/>
</dbReference>
<dbReference type="CDD" id="cd17330">
    <property type="entry name" value="MFS_SLC46_TetA_like"/>
    <property type="match status" value="1"/>
</dbReference>
<dbReference type="OrthoDB" id="419616at2759"/>
<accession>A0A371EFS3</accession>
<protein>
    <submittedName>
        <fullName evidence="8">Hippocampus abundant transcript 1 protein</fullName>
    </submittedName>
</protein>
<evidence type="ECO:0000256" key="4">
    <source>
        <dbReference type="ARBA" id="ARBA00022989"/>
    </source>
</evidence>
<feature type="transmembrane region" description="Helical" evidence="6">
    <location>
        <begin position="243"/>
        <end position="265"/>
    </location>
</feature>
<dbReference type="GO" id="GO:0016020">
    <property type="term" value="C:membrane"/>
    <property type="evidence" value="ECO:0007669"/>
    <property type="project" value="UniProtKB-SubCell"/>
</dbReference>
<dbReference type="InterPro" id="IPR011701">
    <property type="entry name" value="MFS"/>
</dbReference>
<dbReference type="STRING" id="157652.A0A371EFS3"/>
<keyword evidence="3 6" id="KW-0812">Transmembrane</keyword>
<reference evidence="8" key="1">
    <citation type="submission" date="2018-05" db="EMBL/GenBank/DDBJ databases">
        <title>Draft genome of Mucuna pruriens seed.</title>
        <authorList>
            <person name="Nnadi N.E."/>
            <person name="Vos R."/>
            <person name="Hasami M.H."/>
            <person name="Devisetty U.K."/>
            <person name="Aguiy J.C."/>
        </authorList>
    </citation>
    <scope>NUCLEOTIDE SEQUENCE [LARGE SCALE GENOMIC DNA]</scope>
    <source>
        <strain evidence="8">JCA_2017</strain>
    </source>
</reference>
<dbReference type="InterPro" id="IPR036259">
    <property type="entry name" value="MFS_trans_sf"/>
</dbReference>
<evidence type="ECO:0000256" key="2">
    <source>
        <dbReference type="ARBA" id="ARBA00022448"/>
    </source>
</evidence>
<evidence type="ECO:0000313" key="8">
    <source>
        <dbReference type="EMBL" id="RDX64900.1"/>
    </source>
</evidence>
<gene>
    <name evidence="8" type="primary">MFSD14A</name>
    <name evidence="8" type="ORF">CR513_56488</name>
</gene>
<comment type="caution">
    <text evidence="8">The sequence shown here is derived from an EMBL/GenBank/DDBJ whole genome shotgun (WGS) entry which is preliminary data.</text>
</comment>
<proteinExistence type="predicted"/>
<keyword evidence="2" id="KW-0813">Transport</keyword>
<evidence type="ECO:0000259" key="7">
    <source>
        <dbReference type="PROSITE" id="PS50850"/>
    </source>
</evidence>
<feature type="transmembrane region" description="Helical" evidence="6">
    <location>
        <begin position="45"/>
        <end position="68"/>
    </location>
</feature>
<sequence length="456" mass="49183">MEGLGGLSHLFVTMFLTGFAAIIALPAITDVTMAALCPGLDQCSLAIYLSGFQQAMVGVGSVVMTPLIGNLSDRYGRKALITLPLTLSVIPHAILAYSRDTEFFYAYYGVKTVAAMAGEGSFQCLALAYVADKVPDGKRTSAFGILAGVGSASFVGATLAARFISTALTFQIASVSSIIALLYMRIFLQDSLPSPTTQPLLKQCAQDDDHHDSSPTPTPTFKKLPSLHDLISLLKCSPTFSQAAIVSFFNSLADGGLMAVLLYYLKARFQFNKNQFADLLMITGIGATLAQLFFMPILVPLIGEERLLSTGLLISCINIFIYSISWAAWVPYALAGCSVFAVFVRPSVSFLLVSVTPSTRIIALKYYSDLSQRGWHSYAALHRSKLDLMNRGKKEETNKLLHPSYAALFLSEEAPFYFPGFSLMCLGLALSLMIRAVPPIAGGKISSSRCTDTLVV</sequence>